<accession>A0AAV2ANZ7</accession>
<dbReference type="EMBL" id="CAXIEN010000189">
    <property type="protein sequence ID" value="CAL1285336.1"/>
    <property type="molecule type" value="Genomic_DNA"/>
</dbReference>
<name>A0AAV2ANZ7_9ARAC</name>
<sequence length="107" mass="11604">MRDPSPVHISSTERACALHPPGISLASGAVRIDRQWGSAAPACSPTEPFFAPLRTVECGRASTIDRRCVDLPQEAITRMLESESLPRAQVLLPQIQPVVDTGESSRR</sequence>
<evidence type="ECO:0000313" key="2">
    <source>
        <dbReference type="Proteomes" id="UP001497382"/>
    </source>
</evidence>
<organism evidence="1 2">
    <name type="scientific">Larinioides sclopetarius</name>
    <dbReference type="NCBI Taxonomy" id="280406"/>
    <lineage>
        <taxon>Eukaryota</taxon>
        <taxon>Metazoa</taxon>
        <taxon>Ecdysozoa</taxon>
        <taxon>Arthropoda</taxon>
        <taxon>Chelicerata</taxon>
        <taxon>Arachnida</taxon>
        <taxon>Araneae</taxon>
        <taxon>Araneomorphae</taxon>
        <taxon>Entelegynae</taxon>
        <taxon>Araneoidea</taxon>
        <taxon>Araneidae</taxon>
        <taxon>Larinioides</taxon>
    </lineage>
</organism>
<reference evidence="1 2" key="1">
    <citation type="submission" date="2024-04" db="EMBL/GenBank/DDBJ databases">
        <authorList>
            <person name="Rising A."/>
            <person name="Reimegard J."/>
            <person name="Sonavane S."/>
            <person name="Akerstrom W."/>
            <person name="Nylinder S."/>
            <person name="Hedman E."/>
            <person name="Kallberg Y."/>
        </authorList>
    </citation>
    <scope>NUCLEOTIDE SEQUENCE [LARGE SCALE GENOMIC DNA]</scope>
</reference>
<dbReference type="Proteomes" id="UP001497382">
    <property type="component" value="Unassembled WGS sequence"/>
</dbReference>
<proteinExistence type="predicted"/>
<keyword evidence="2" id="KW-1185">Reference proteome</keyword>
<evidence type="ECO:0000313" key="1">
    <source>
        <dbReference type="EMBL" id="CAL1285336.1"/>
    </source>
</evidence>
<protein>
    <submittedName>
        <fullName evidence="1">Uncharacterized protein</fullName>
    </submittedName>
</protein>
<dbReference type="AlphaFoldDB" id="A0AAV2ANZ7"/>
<gene>
    <name evidence="1" type="ORF">LARSCL_LOCUS13650</name>
</gene>
<comment type="caution">
    <text evidence="1">The sequence shown here is derived from an EMBL/GenBank/DDBJ whole genome shotgun (WGS) entry which is preliminary data.</text>
</comment>